<dbReference type="EMBL" id="JAVRER010000001">
    <property type="protein sequence ID" value="MDT0414053.1"/>
    <property type="molecule type" value="Genomic_DNA"/>
</dbReference>
<dbReference type="InterPro" id="IPR041347">
    <property type="entry name" value="MftR_C"/>
</dbReference>
<dbReference type="InterPro" id="IPR001647">
    <property type="entry name" value="HTH_TetR"/>
</dbReference>
<sequence>MESTVGLRERKKAATREAVHKAALNLAVEHGFEHLTVEAIADAAGISRRTFSNYFTAKEDAVLWGEEQHIKALVLAFRARPPHEGPWQALAGAVLDRFPTEEPPDRETAIRSRLALRHPTLLARQLANHAVLETDLREAITDRGGLTPLEAGCLGAAFLASIRLAMQRWVAGDEADDPRELIMETMGAMAGVFG</sequence>
<dbReference type="PROSITE" id="PS50977">
    <property type="entry name" value="HTH_TETR_2"/>
    <property type="match status" value="1"/>
</dbReference>
<dbReference type="PANTHER" id="PTHR30055:SF238">
    <property type="entry name" value="MYCOFACTOCIN BIOSYNTHESIS TRANSCRIPTIONAL REGULATOR MFTR-RELATED"/>
    <property type="match status" value="1"/>
</dbReference>
<name>A0ABD5DZ94_9ACTN</name>
<dbReference type="Gene3D" id="1.10.10.60">
    <property type="entry name" value="Homeodomain-like"/>
    <property type="match status" value="1"/>
</dbReference>
<dbReference type="Pfam" id="PF00440">
    <property type="entry name" value="TetR_N"/>
    <property type="match status" value="1"/>
</dbReference>
<evidence type="ECO:0000256" key="2">
    <source>
        <dbReference type="ARBA" id="ARBA00023125"/>
    </source>
</evidence>
<organism evidence="6 7">
    <name type="scientific">Streptomyces evansiae</name>
    <dbReference type="NCBI Taxonomy" id="3075535"/>
    <lineage>
        <taxon>Bacteria</taxon>
        <taxon>Bacillati</taxon>
        <taxon>Actinomycetota</taxon>
        <taxon>Actinomycetes</taxon>
        <taxon>Kitasatosporales</taxon>
        <taxon>Streptomycetaceae</taxon>
        <taxon>Streptomyces</taxon>
    </lineage>
</organism>
<keyword evidence="2 4" id="KW-0238">DNA-binding</keyword>
<dbReference type="InterPro" id="IPR023772">
    <property type="entry name" value="DNA-bd_HTH_TetR-type_CS"/>
</dbReference>
<evidence type="ECO:0000256" key="1">
    <source>
        <dbReference type="ARBA" id="ARBA00023015"/>
    </source>
</evidence>
<dbReference type="Proteomes" id="UP001183607">
    <property type="component" value="Unassembled WGS sequence"/>
</dbReference>
<dbReference type="RefSeq" id="WP_043256208.1">
    <property type="nucleotide sequence ID" value="NZ_JAVRER010000001.1"/>
</dbReference>
<dbReference type="GO" id="GO:0006355">
    <property type="term" value="P:regulation of DNA-templated transcription"/>
    <property type="evidence" value="ECO:0007669"/>
    <property type="project" value="UniProtKB-ARBA"/>
</dbReference>
<dbReference type="GO" id="GO:0003677">
    <property type="term" value="F:DNA binding"/>
    <property type="evidence" value="ECO:0007669"/>
    <property type="project" value="UniProtKB-UniRule"/>
</dbReference>
<dbReference type="InterPro" id="IPR009057">
    <property type="entry name" value="Homeodomain-like_sf"/>
</dbReference>
<dbReference type="SUPFAM" id="SSF46689">
    <property type="entry name" value="Homeodomain-like"/>
    <property type="match status" value="1"/>
</dbReference>
<comment type="caution">
    <text evidence="6">The sequence shown here is derived from an EMBL/GenBank/DDBJ whole genome shotgun (WGS) entry which is preliminary data.</text>
</comment>
<reference evidence="7" key="1">
    <citation type="submission" date="2023-07" db="EMBL/GenBank/DDBJ databases">
        <title>30 novel species of actinomycetes from the DSMZ collection.</title>
        <authorList>
            <person name="Nouioui I."/>
        </authorList>
    </citation>
    <scope>NUCLEOTIDE SEQUENCE [LARGE SCALE GENOMIC DNA]</scope>
    <source>
        <strain evidence="7">DSM 41982</strain>
    </source>
</reference>
<evidence type="ECO:0000256" key="4">
    <source>
        <dbReference type="PROSITE-ProRule" id="PRU00335"/>
    </source>
</evidence>
<dbReference type="AlphaFoldDB" id="A0ABD5DZ94"/>
<accession>A0ABD5DZ94</accession>
<feature type="DNA-binding region" description="H-T-H motif" evidence="4">
    <location>
        <begin position="36"/>
        <end position="55"/>
    </location>
</feature>
<dbReference type="Pfam" id="PF17754">
    <property type="entry name" value="TetR_C_14"/>
    <property type="match status" value="1"/>
</dbReference>
<feature type="domain" description="HTH tetR-type" evidence="5">
    <location>
        <begin position="13"/>
        <end position="73"/>
    </location>
</feature>
<evidence type="ECO:0000259" key="5">
    <source>
        <dbReference type="PROSITE" id="PS50977"/>
    </source>
</evidence>
<dbReference type="PANTHER" id="PTHR30055">
    <property type="entry name" value="HTH-TYPE TRANSCRIPTIONAL REGULATOR RUTR"/>
    <property type="match status" value="1"/>
</dbReference>
<protein>
    <submittedName>
        <fullName evidence="6">TetR/AcrR family transcriptional regulator</fullName>
    </submittedName>
</protein>
<evidence type="ECO:0000256" key="3">
    <source>
        <dbReference type="ARBA" id="ARBA00023163"/>
    </source>
</evidence>
<keyword evidence="3" id="KW-0804">Transcription</keyword>
<proteinExistence type="predicted"/>
<dbReference type="InterPro" id="IPR050109">
    <property type="entry name" value="HTH-type_TetR-like_transc_reg"/>
</dbReference>
<dbReference type="PROSITE" id="PS01081">
    <property type="entry name" value="HTH_TETR_1"/>
    <property type="match status" value="1"/>
</dbReference>
<gene>
    <name evidence="6" type="ORF">RM574_00995</name>
</gene>
<evidence type="ECO:0000313" key="7">
    <source>
        <dbReference type="Proteomes" id="UP001183607"/>
    </source>
</evidence>
<keyword evidence="1" id="KW-0805">Transcription regulation</keyword>
<evidence type="ECO:0000313" key="6">
    <source>
        <dbReference type="EMBL" id="MDT0414053.1"/>
    </source>
</evidence>
<dbReference type="Gene3D" id="1.10.357.10">
    <property type="entry name" value="Tetracycline Repressor, domain 2"/>
    <property type="match status" value="1"/>
</dbReference>